<name>A0AAV9P951_9PEZI</name>
<feature type="region of interest" description="Disordered" evidence="1">
    <location>
        <begin position="694"/>
        <end position="714"/>
    </location>
</feature>
<dbReference type="Proteomes" id="UP001337655">
    <property type="component" value="Unassembled WGS sequence"/>
</dbReference>
<feature type="transmembrane region" description="Helical" evidence="2">
    <location>
        <begin position="729"/>
        <end position="754"/>
    </location>
</feature>
<dbReference type="GeneID" id="89926845"/>
<sequence length="827" mass="90472">MYTFSVGTIAAIINAAVAVLQLALPNVLVLTLVAALSDTHTAVTWSVVERNIQSSLWHLLLRSDSAASKHVQLSSEIITLLRPIALGLVAVAAIVTPLGLYEDIQPSTKPHLLNFVRQPDQGPFGLLTPPRSGLGFSRGCSDVGGALPAQCPGTTTLITYSNDSVTFNATIVHDDYDRWIPAQLAELYQSGLISQPSSVSSFFDIEWRWYEEHTRDNIRNQSYSVDSYHPIAPVIGESGIKVVEGLIVDTRDGGVGFRSHTVPAASDVPHGAEWEEDILFFLPETACVDTNLTLEYLVPSEDDLSGQVKQNIVDQGGFAQFSRQNPWDDGRYGDTQEDPTLRDRAYRAAWTMNALNMFFFDTSAPHTNFSSIRSHLGKRYPVNNTFSINYELAAKLMSLAMLSLDPYSGLVDVPFTPSTYSNGSLVSNETRMSGHSESSWPNPYGISTNNYTLANIGCLGFASGDWVNKTNIQVKCGLVLGPANKTSGSDNMLVEPGSTWTRPVYMCSSTTKAIIRTVHFSFRQARGAGLEALAVNSIADKHYVTNSSLPLWGVETPHMSLIQMTPFWGLIDPEMQNSANLSTVRSDHLYLPASDNSIWHNALYTDGGSSYMPATAAPAMLWESAYAPQGLYDGLQDLSGYTSLAIASRWKNMSSTTTGTAGIMNLIWTDFAANALIGTRGWLSGKDTLPPNLNMQSPLQKHAEPHAPPRSGSGSVPVRIYQRTVHYRWIYAIPAFLCLFVAGLICLSAVVAFISGKGRVSRVRHYLNRLSAGRLLVALKLEERDWESSTKLWLAMRGGRSVSLAYESVAAEEREVHVVRTKGVELG</sequence>
<dbReference type="EMBL" id="JAVRRT010000008">
    <property type="protein sequence ID" value="KAK5169528.1"/>
    <property type="molecule type" value="Genomic_DNA"/>
</dbReference>
<evidence type="ECO:0000313" key="4">
    <source>
        <dbReference type="Proteomes" id="UP001337655"/>
    </source>
</evidence>
<evidence type="ECO:0000256" key="2">
    <source>
        <dbReference type="SAM" id="Phobius"/>
    </source>
</evidence>
<proteinExistence type="predicted"/>
<evidence type="ECO:0000256" key="1">
    <source>
        <dbReference type="SAM" id="MobiDB-lite"/>
    </source>
</evidence>
<evidence type="ECO:0000313" key="3">
    <source>
        <dbReference type="EMBL" id="KAK5169528.1"/>
    </source>
</evidence>
<protein>
    <submittedName>
        <fullName evidence="3">Uncharacterized protein</fullName>
    </submittedName>
</protein>
<keyword evidence="2" id="KW-1133">Transmembrane helix</keyword>
<dbReference type="AlphaFoldDB" id="A0AAV9P951"/>
<organism evidence="3 4">
    <name type="scientific">Saxophila tyrrhenica</name>
    <dbReference type="NCBI Taxonomy" id="1690608"/>
    <lineage>
        <taxon>Eukaryota</taxon>
        <taxon>Fungi</taxon>
        <taxon>Dikarya</taxon>
        <taxon>Ascomycota</taxon>
        <taxon>Pezizomycotina</taxon>
        <taxon>Dothideomycetes</taxon>
        <taxon>Dothideomycetidae</taxon>
        <taxon>Mycosphaerellales</taxon>
        <taxon>Extremaceae</taxon>
        <taxon>Saxophila</taxon>
    </lineage>
</organism>
<keyword evidence="2" id="KW-0472">Membrane</keyword>
<feature type="transmembrane region" description="Helical" evidence="2">
    <location>
        <begin position="12"/>
        <end position="36"/>
    </location>
</feature>
<reference evidence="3 4" key="1">
    <citation type="submission" date="2023-08" db="EMBL/GenBank/DDBJ databases">
        <title>Black Yeasts Isolated from many extreme environments.</title>
        <authorList>
            <person name="Coleine C."/>
            <person name="Stajich J.E."/>
            <person name="Selbmann L."/>
        </authorList>
    </citation>
    <scope>NUCLEOTIDE SEQUENCE [LARGE SCALE GENOMIC DNA]</scope>
    <source>
        <strain evidence="3 4">CCFEE 5935</strain>
    </source>
</reference>
<keyword evidence="4" id="KW-1185">Reference proteome</keyword>
<feature type="transmembrane region" description="Helical" evidence="2">
    <location>
        <begin position="80"/>
        <end position="101"/>
    </location>
</feature>
<keyword evidence="2" id="KW-0812">Transmembrane</keyword>
<dbReference type="RefSeq" id="XP_064658874.1">
    <property type="nucleotide sequence ID" value="XM_064802749.1"/>
</dbReference>
<gene>
    <name evidence="3" type="ORF">LTR77_005504</name>
</gene>
<comment type="caution">
    <text evidence="3">The sequence shown here is derived from an EMBL/GenBank/DDBJ whole genome shotgun (WGS) entry which is preliminary data.</text>
</comment>
<accession>A0AAV9P951</accession>